<comment type="similarity">
    <text evidence="2">Belongs to the Toll-like receptor family.</text>
</comment>
<gene>
    <name evidence="13" type="ORF">RRG08_067354</name>
</gene>
<name>A0AAE1BBQ1_9GAST</name>
<dbReference type="Pfam" id="PF13676">
    <property type="entry name" value="TIR_2"/>
    <property type="match status" value="1"/>
</dbReference>
<dbReference type="SMART" id="SM00255">
    <property type="entry name" value="TIR"/>
    <property type="match status" value="1"/>
</dbReference>
<evidence type="ECO:0000256" key="10">
    <source>
        <dbReference type="ARBA" id="ARBA00023180"/>
    </source>
</evidence>
<keyword evidence="14" id="KW-1185">Reference proteome</keyword>
<evidence type="ECO:0000256" key="7">
    <source>
        <dbReference type="ARBA" id="ARBA00022989"/>
    </source>
</evidence>
<dbReference type="InterPro" id="IPR035897">
    <property type="entry name" value="Toll_tir_struct_dom_sf"/>
</dbReference>
<feature type="transmembrane region" description="Helical" evidence="11">
    <location>
        <begin position="619"/>
        <end position="641"/>
    </location>
</feature>
<proteinExistence type="inferred from homology"/>
<keyword evidence="10" id="KW-0325">Glycoprotein</keyword>
<dbReference type="SUPFAM" id="SSF52200">
    <property type="entry name" value="Toll/Interleukin receptor TIR domain"/>
    <property type="match status" value="1"/>
</dbReference>
<evidence type="ECO:0000256" key="11">
    <source>
        <dbReference type="SAM" id="Phobius"/>
    </source>
</evidence>
<evidence type="ECO:0000256" key="4">
    <source>
        <dbReference type="ARBA" id="ARBA00022692"/>
    </source>
</evidence>
<dbReference type="SMART" id="SM00369">
    <property type="entry name" value="LRR_TYP"/>
    <property type="match status" value="5"/>
</dbReference>
<evidence type="ECO:0000313" key="14">
    <source>
        <dbReference type="Proteomes" id="UP001283361"/>
    </source>
</evidence>
<accession>A0AAE1BBQ1</accession>
<dbReference type="Proteomes" id="UP001283361">
    <property type="component" value="Unassembled WGS sequence"/>
</dbReference>
<keyword evidence="8 11" id="KW-0472">Membrane</keyword>
<sequence>MADLTLNFKIFRFILTFMMWNSFSKNCLLVIYIYVIWMMMNRVSAVLTAMSQEKISTRAIKKSSHYNIKPFESISQVPDHQDILLSPTTNEKGVISKKSGLLHIPKHFVLTSDLNLITHAMYQCHVLSIGYVNCSARGLHDIPKVEFPKNITIYNLSRNHITTLPKHAFSRYLSLKVLDLHRNKVFIIHPSAFVGLSNLEYLNLYHNKLIMNATTIKNAFSENVFVPLKNLKRLRLEGNNLQPGNKKLRYPHKALSHLENLGELNLDGLFNASFERGFASLTRLKNLSLEGFHFGKCKLTMLTNKTFRYLTPLEQLNLNNCNLQGEKIEAGTFLPLKHLKSLLISHNLDINVQFLDRIFYGLQNTSLQTLSMDNVVNRYTIGICLSSRYIKYFPQSIEKLYAKDNRLECIDRKVIDIIKKSLKVIHIGNNAFIFGTYFMDLHKLDQLETLHVSDFLAQAMNLPKNYPYIPNIPPLDTDNCSLHERTELKPKDGFQIHLPPKMKVFNMRFTGIRFVISKLDIGAFIAEDTSLSLLSKETRDVISQRIKMGFSFRVELDQSPILCDCPNLPFLEWMVTSGAFNFETRDYRCYFPDTSSMDIHDGYTEVLNKLSRQCSSHEYLFFATGAATAGFAIFIICSLAYRFRWKLRYMYHAAYIYMTSRRSASSTNRFDFDVFICFAEEDRHFVMNMLYPALESRGLSVFVHHRHFTAGELIGSNIVRAVNSCRRTLVVLTRTLAESSWCNYEIQMANMESAQRGEPVLIFLLLGGIRSNEMGNELLYNIQTNTYIPFPTESCANEGAQNALYDKLARDIRG</sequence>
<keyword evidence="9" id="KW-0675">Receptor</keyword>
<protein>
    <recommendedName>
        <fullName evidence="12">TIR domain-containing protein</fullName>
    </recommendedName>
</protein>
<dbReference type="Pfam" id="PF13855">
    <property type="entry name" value="LRR_8"/>
    <property type="match status" value="1"/>
</dbReference>
<dbReference type="AlphaFoldDB" id="A0AAE1BBQ1"/>
<dbReference type="PANTHER" id="PTHR24365:SF541">
    <property type="entry name" value="PROTEIN TOLL-RELATED"/>
    <property type="match status" value="1"/>
</dbReference>
<keyword evidence="6" id="KW-0677">Repeat</keyword>
<comment type="caution">
    <text evidence="13">The sequence shown here is derived from an EMBL/GenBank/DDBJ whole genome shotgun (WGS) entry which is preliminary data.</text>
</comment>
<dbReference type="GO" id="GO:0038023">
    <property type="term" value="F:signaling receptor activity"/>
    <property type="evidence" value="ECO:0007669"/>
    <property type="project" value="TreeGrafter"/>
</dbReference>
<dbReference type="Gene3D" id="3.40.50.10140">
    <property type="entry name" value="Toll/interleukin-1 receptor homology (TIR) domain"/>
    <property type="match status" value="1"/>
</dbReference>
<keyword evidence="4 11" id="KW-0812">Transmembrane</keyword>
<evidence type="ECO:0000256" key="9">
    <source>
        <dbReference type="ARBA" id="ARBA00023170"/>
    </source>
</evidence>
<evidence type="ECO:0000256" key="6">
    <source>
        <dbReference type="ARBA" id="ARBA00022737"/>
    </source>
</evidence>
<dbReference type="GO" id="GO:0005886">
    <property type="term" value="C:plasma membrane"/>
    <property type="evidence" value="ECO:0007669"/>
    <property type="project" value="TreeGrafter"/>
</dbReference>
<dbReference type="InterPro" id="IPR003591">
    <property type="entry name" value="Leu-rich_rpt_typical-subtyp"/>
</dbReference>
<evidence type="ECO:0000313" key="13">
    <source>
        <dbReference type="EMBL" id="KAK3803178.1"/>
    </source>
</evidence>
<evidence type="ECO:0000256" key="3">
    <source>
        <dbReference type="ARBA" id="ARBA00022614"/>
    </source>
</evidence>
<dbReference type="SUPFAM" id="SSF52058">
    <property type="entry name" value="L domain-like"/>
    <property type="match status" value="1"/>
</dbReference>
<evidence type="ECO:0000259" key="12">
    <source>
        <dbReference type="PROSITE" id="PS50104"/>
    </source>
</evidence>
<dbReference type="InterPro" id="IPR000157">
    <property type="entry name" value="TIR_dom"/>
</dbReference>
<evidence type="ECO:0000256" key="8">
    <source>
        <dbReference type="ARBA" id="ARBA00023136"/>
    </source>
</evidence>
<comment type="subcellular location">
    <subcellularLocation>
        <location evidence="1">Membrane</location>
        <topology evidence="1">Single-pass membrane protein</topology>
    </subcellularLocation>
</comment>
<dbReference type="EMBL" id="JAWDGP010000179">
    <property type="protein sequence ID" value="KAK3803178.1"/>
    <property type="molecule type" value="Genomic_DNA"/>
</dbReference>
<organism evidence="13 14">
    <name type="scientific">Elysia crispata</name>
    <name type="common">lettuce slug</name>
    <dbReference type="NCBI Taxonomy" id="231223"/>
    <lineage>
        <taxon>Eukaryota</taxon>
        <taxon>Metazoa</taxon>
        <taxon>Spiralia</taxon>
        <taxon>Lophotrochozoa</taxon>
        <taxon>Mollusca</taxon>
        <taxon>Gastropoda</taxon>
        <taxon>Heterobranchia</taxon>
        <taxon>Euthyneura</taxon>
        <taxon>Panpulmonata</taxon>
        <taxon>Sacoglossa</taxon>
        <taxon>Placobranchoidea</taxon>
        <taxon>Plakobranchidae</taxon>
        <taxon>Elysia</taxon>
    </lineage>
</organism>
<dbReference type="PANTHER" id="PTHR24365">
    <property type="entry name" value="TOLL-LIKE RECEPTOR"/>
    <property type="match status" value="1"/>
</dbReference>
<dbReference type="Gene3D" id="3.80.10.10">
    <property type="entry name" value="Ribonuclease Inhibitor"/>
    <property type="match status" value="2"/>
</dbReference>
<reference evidence="13" key="1">
    <citation type="journal article" date="2023" name="G3 (Bethesda)">
        <title>A reference genome for the long-term kleptoplast-retaining sea slug Elysia crispata morphotype clarki.</title>
        <authorList>
            <person name="Eastman K.E."/>
            <person name="Pendleton A.L."/>
            <person name="Shaikh M.A."/>
            <person name="Suttiyut T."/>
            <person name="Ogas R."/>
            <person name="Tomko P."/>
            <person name="Gavelis G."/>
            <person name="Widhalm J.R."/>
            <person name="Wisecaver J.H."/>
        </authorList>
    </citation>
    <scope>NUCLEOTIDE SEQUENCE</scope>
    <source>
        <strain evidence="13">ECLA1</strain>
    </source>
</reference>
<evidence type="ECO:0000256" key="5">
    <source>
        <dbReference type="ARBA" id="ARBA00022729"/>
    </source>
</evidence>
<keyword evidence="3" id="KW-0433">Leucine-rich repeat</keyword>
<dbReference type="PROSITE" id="PS50104">
    <property type="entry name" value="TIR"/>
    <property type="match status" value="1"/>
</dbReference>
<feature type="domain" description="TIR" evidence="12">
    <location>
        <begin position="670"/>
        <end position="808"/>
    </location>
</feature>
<evidence type="ECO:0000256" key="1">
    <source>
        <dbReference type="ARBA" id="ARBA00004167"/>
    </source>
</evidence>
<dbReference type="InterPro" id="IPR001611">
    <property type="entry name" value="Leu-rich_rpt"/>
</dbReference>
<dbReference type="GO" id="GO:0007165">
    <property type="term" value="P:signal transduction"/>
    <property type="evidence" value="ECO:0007669"/>
    <property type="project" value="InterPro"/>
</dbReference>
<dbReference type="InterPro" id="IPR032675">
    <property type="entry name" value="LRR_dom_sf"/>
</dbReference>
<keyword evidence="5" id="KW-0732">Signal</keyword>
<evidence type="ECO:0000256" key="2">
    <source>
        <dbReference type="ARBA" id="ARBA00009634"/>
    </source>
</evidence>
<keyword evidence="7 11" id="KW-1133">Transmembrane helix</keyword>